<feature type="domain" description="GATA-type" evidence="10">
    <location>
        <begin position="64"/>
        <end position="109"/>
    </location>
</feature>
<dbReference type="GO" id="GO:0045944">
    <property type="term" value="P:positive regulation of transcription by RNA polymerase II"/>
    <property type="evidence" value="ECO:0007669"/>
    <property type="project" value="TreeGrafter"/>
</dbReference>
<organism evidence="11 12">
    <name type="scientific">Nasonia vitripennis</name>
    <name type="common">Parasitic wasp</name>
    <dbReference type="NCBI Taxonomy" id="7425"/>
    <lineage>
        <taxon>Eukaryota</taxon>
        <taxon>Metazoa</taxon>
        <taxon>Ecdysozoa</taxon>
        <taxon>Arthropoda</taxon>
        <taxon>Hexapoda</taxon>
        <taxon>Insecta</taxon>
        <taxon>Pterygota</taxon>
        <taxon>Neoptera</taxon>
        <taxon>Endopterygota</taxon>
        <taxon>Hymenoptera</taxon>
        <taxon>Apocrita</taxon>
        <taxon>Proctotrupomorpha</taxon>
        <taxon>Chalcidoidea</taxon>
        <taxon>Pteromalidae</taxon>
        <taxon>Pteromalinae</taxon>
        <taxon>Nasonia</taxon>
    </lineage>
</organism>
<evidence type="ECO:0000256" key="1">
    <source>
        <dbReference type="ARBA" id="ARBA00004123"/>
    </source>
</evidence>
<dbReference type="GO" id="GO:0045165">
    <property type="term" value="P:cell fate commitment"/>
    <property type="evidence" value="ECO:0007669"/>
    <property type="project" value="TreeGrafter"/>
</dbReference>
<dbReference type="PANTHER" id="PTHR10071:SF23">
    <property type="entry name" value="TRANSCRIPTION FACTOR GATA-6"/>
    <property type="match status" value="1"/>
</dbReference>
<dbReference type="OrthoDB" id="515401at2759"/>
<keyword evidence="5" id="KW-0805">Transcription regulation</keyword>
<dbReference type="PANTHER" id="PTHR10071">
    <property type="entry name" value="TRANSCRIPTION FACTOR GATA FAMILY MEMBER"/>
    <property type="match status" value="1"/>
</dbReference>
<dbReference type="RefSeq" id="XP_016841141.1">
    <property type="nucleotide sequence ID" value="XM_016985652.3"/>
</dbReference>
<dbReference type="GO" id="GO:0005634">
    <property type="term" value="C:nucleus"/>
    <property type="evidence" value="ECO:0007669"/>
    <property type="project" value="UniProtKB-SubCell"/>
</dbReference>
<dbReference type="PROSITE" id="PS50114">
    <property type="entry name" value="GATA_ZN_FINGER_2"/>
    <property type="match status" value="1"/>
</dbReference>
<keyword evidence="4" id="KW-0862">Zinc</keyword>
<evidence type="ECO:0000313" key="12">
    <source>
        <dbReference type="Proteomes" id="UP000002358"/>
    </source>
</evidence>
<dbReference type="CDD" id="cd00202">
    <property type="entry name" value="ZnF_GATA"/>
    <property type="match status" value="1"/>
</dbReference>
<evidence type="ECO:0000256" key="7">
    <source>
        <dbReference type="ARBA" id="ARBA00023242"/>
    </source>
</evidence>
<dbReference type="InterPro" id="IPR039355">
    <property type="entry name" value="Transcription_factor_GATA"/>
</dbReference>
<evidence type="ECO:0000256" key="5">
    <source>
        <dbReference type="ARBA" id="ARBA00023015"/>
    </source>
</evidence>
<keyword evidence="3 8" id="KW-0863">Zinc-finger</keyword>
<evidence type="ECO:0000256" key="8">
    <source>
        <dbReference type="PROSITE-ProRule" id="PRU00094"/>
    </source>
</evidence>
<evidence type="ECO:0000256" key="4">
    <source>
        <dbReference type="ARBA" id="ARBA00022833"/>
    </source>
</evidence>
<dbReference type="SUPFAM" id="SSF57716">
    <property type="entry name" value="Glucocorticoid receptor-like (DNA-binding domain)"/>
    <property type="match status" value="1"/>
</dbReference>
<dbReference type="SMART" id="SM00401">
    <property type="entry name" value="ZnF_GATA"/>
    <property type="match status" value="1"/>
</dbReference>
<dbReference type="Proteomes" id="UP000002358">
    <property type="component" value="Chromosome 5"/>
</dbReference>
<keyword evidence="6" id="KW-0804">Transcription</keyword>
<keyword evidence="7" id="KW-0539">Nucleus</keyword>
<dbReference type="InterPro" id="IPR013088">
    <property type="entry name" value="Znf_NHR/GATA"/>
</dbReference>
<dbReference type="Pfam" id="PF00320">
    <property type="entry name" value="GATA"/>
    <property type="match status" value="1"/>
</dbReference>
<evidence type="ECO:0000256" key="6">
    <source>
        <dbReference type="ARBA" id="ARBA00023163"/>
    </source>
</evidence>
<dbReference type="GO" id="GO:0000122">
    <property type="term" value="P:negative regulation of transcription by RNA polymerase II"/>
    <property type="evidence" value="ECO:0007669"/>
    <property type="project" value="TreeGrafter"/>
</dbReference>
<dbReference type="Gene3D" id="3.30.50.10">
    <property type="entry name" value="Erythroid Transcription Factor GATA-1, subunit A"/>
    <property type="match status" value="1"/>
</dbReference>
<dbReference type="GO" id="GO:0030855">
    <property type="term" value="P:epithelial cell differentiation"/>
    <property type="evidence" value="ECO:0007669"/>
    <property type="project" value="TreeGrafter"/>
</dbReference>
<evidence type="ECO:0000256" key="9">
    <source>
        <dbReference type="SAM" id="MobiDB-lite"/>
    </source>
</evidence>
<accession>A0A7M7IRQ3</accession>
<keyword evidence="12" id="KW-1185">Reference proteome</keyword>
<dbReference type="AlphaFoldDB" id="A0A7M7IRQ3"/>
<dbReference type="GO" id="GO:0000981">
    <property type="term" value="F:DNA-binding transcription factor activity, RNA polymerase II-specific"/>
    <property type="evidence" value="ECO:0007669"/>
    <property type="project" value="TreeGrafter"/>
</dbReference>
<dbReference type="EnsemblMetazoa" id="XM_016985652">
    <property type="protein sequence ID" value="XP_016841141"/>
    <property type="gene ID" value="LOC107981116"/>
</dbReference>
<dbReference type="GO" id="GO:0000978">
    <property type="term" value="F:RNA polymerase II cis-regulatory region sequence-specific DNA binding"/>
    <property type="evidence" value="ECO:0007669"/>
    <property type="project" value="TreeGrafter"/>
</dbReference>
<proteinExistence type="predicted"/>
<dbReference type="GO" id="GO:0008270">
    <property type="term" value="F:zinc ion binding"/>
    <property type="evidence" value="ECO:0007669"/>
    <property type="project" value="UniProtKB-KW"/>
</dbReference>
<comment type="subcellular location">
    <subcellularLocation>
        <location evidence="1">Nucleus</location>
    </subcellularLocation>
</comment>
<protein>
    <recommendedName>
        <fullName evidence="10">GATA-type domain-containing protein</fullName>
    </recommendedName>
</protein>
<evidence type="ECO:0000256" key="2">
    <source>
        <dbReference type="ARBA" id="ARBA00022723"/>
    </source>
</evidence>
<name>A0A7M7IRQ3_NASVI</name>
<reference evidence="11" key="1">
    <citation type="submission" date="2021-01" db="UniProtKB">
        <authorList>
            <consortium name="EnsemblMetazoa"/>
        </authorList>
    </citation>
    <scope>IDENTIFICATION</scope>
</reference>
<evidence type="ECO:0000313" key="11">
    <source>
        <dbReference type="EnsemblMetazoa" id="XP_016841141"/>
    </source>
</evidence>
<sequence length="109" mass="12670">MGAEEFQPDNKESTSQPSNDFARAEDWTEVAFEALEEIRRRRMRINTLPSNRRNWTVSADAETERVQLSRSNCRTTVTSLWRVNLQGNPVCNRCELYQRIHGVPAPTQF</sequence>
<dbReference type="InterPro" id="IPR000679">
    <property type="entry name" value="Znf_GATA"/>
</dbReference>
<keyword evidence="2" id="KW-0479">Metal-binding</keyword>
<evidence type="ECO:0000259" key="10">
    <source>
        <dbReference type="PROSITE" id="PS50114"/>
    </source>
</evidence>
<dbReference type="GeneID" id="107981116"/>
<feature type="region of interest" description="Disordered" evidence="9">
    <location>
        <begin position="1"/>
        <end position="23"/>
    </location>
</feature>
<evidence type="ECO:0000256" key="3">
    <source>
        <dbReference type="ARBA" id="ARBA00022771"/>
    </source>
</evidence>